<accession>A0A9Q0WHY9</accession>
<gene>
    <name evidence="1" type="ORF">OIU74_021462</name>
</gene>
<comment type="caution">
    <text evidence="1">The sequence shown here is derived from an EMBL/GenBank/DDBJ whole genome shotgun (WGS) entry which is preliminary data.</text>
</comment>
<proteinExistence type="predicted"/>
<dbReference type="EMBL" id="JAPFFM010000003">
    <property type="protein sequence ID" value="KAJ6767600.1"/>
    <property type="molecule type" value="Genomic_DNA"/>
</dbReference>
<keyword evidence="2" id="KW-1185">Reference proteome</keyword>
<dbReference type="AlphaFoldDB" id="A0A9Q0WHY9"/>
<evidence type="ECO:0000313" key="1">
    <source>
        <dbReference type="EMBL" id="KAJ6767600.1"/>
    </source>
</evidence>
<reference evidence="1" key="2">
    <citation type="journal article" date="2023" name="Int. J. Mol. Sci.">
        <title>De Novo Assembly and Annotation of 11 Diverse Shrub Willow (Salix) Genomes Reveals Novel Gene Organization in Sex-Linked Regions.</title>
        <authorList>
            <person name="Hyden B."/>
            <person name="Feng K."/>
            <person name="Yates T.B."/>
            <person name="Jawdy S."/>
            <person name="Cereghino C."/>
            <person name="Smart L.B."/>
            <person name="Muchero W."/>
        </authorList>
    </citation>
    <scope>NUCLEOTIDE SEQUENCE</scope>
    <source>
        <tissue evidence="1">Shoot tip</tissue>
    </source>
</reference>
<sequence>MLGINFMFNELREFFFQIITNARQRLFTRRIQSNSHCLTLSHFLRKQTNQSLHKIHKQEQDHNSFAFPFP</sequence>
<evidence type="ECO:0000313" key="2">
    <source>
        <dbReference type="Proteomes" id="UP001151752"/>
    </source>
</evidence>
<name>A0A9Q0WHY9_9ROSI</name>
<dbReference type="Proteomes" id="UP001151752">
    <property type="component" value="Chromosome 8"/>
</dbReference>
<reference evidence="1" key="1">
    <citation type="submission" date="2022-11" db="EMBL/GenBank/DDBJ databases">
        <authorList>
            <person name="Hyden B.L."/>
            <person name="Feng K."/>
            <person name="Yates T."/>
            <person name="Jawdy S."/>
            <person name="Smart L.B."/>
            <person name="Muchero W."/>
        </authorList>
    </citation>
    <scope>NUCLEOTIDE SEQUENCE</scope>
    <source>
        <tissue evidence="1">Shoot tip</tissue>
    </source>
</reference>
<protein>
    <submittedName>
        <fullName evidence="1">Uncharacterized protein</fullName>
    </submittedName>
</protein>
<organism evidence="1 2">
    <name type="scientific">Salix koriyanagi</name>
    <dbReference type="NCBI Taxonomy" id="2511006"/>
    <lineage>
        <taxon>Eukaryota</taxon>
        <taxon>Viridiplantae</taxon>
        <taxon>Streptophyta</taxon>
        <taxon>Embryophyta</taxon>
        <taxon>Tracheophyta</taxon>
        <taxon>Spermatophyta</taxon>
        <taxon>Magnoliopsida</taxon>
        <taxon>eudicotyledons</taxon>
        <taxon>Gunneridae</taxon>
        <taxon>Pentapetalae</taxon>
        <taxon>rosids</taxon>
        <taxon>fabids</taxon>
        <taxon>Malpighiales</taxon>
        <taxon>Salicaceae</taxon>
        <taxon>Saliceae</taxon>
        <taxon>Salix</taxon>
    </lineage>
</organism>